<evidence type="ECO:0000256" key="1">
    <source>
        <dbReference type="ARBA" id="ARBA00000085"/>
    </source>
</evidence>
<dbReference type="PANTHER" id="PTHR43047">
    <property type="entry name" value="TWO-COMPONENT HISTIDINE PROTEIN KINASE"/>
    <property type="match status" value="1"/>
</dbReference>
<dbReference type="SUPFAM" id="SSF47384">
    <property type="entry name" value="Homodimeric domain of signal transducing histidine kinase"/>
    <property type="match status" value="1"/>
</dbReference>
<dbReference type="SUPFAM" id="SSF55781">
    <property type="entry name" value="GAF domain-like"/>
    <property type="match status" value="1"/>
</dbReference>
<dbReference type="SUPFAM" id="SSF55874">
    <property type="entry name" value="ATPase domain of HSP90 chaperone/DNA topoisomerase II/histidine kinase"/>
    <property type="match status" value="1"/>
</dbReference>
<dbReference type="SMART" id="SM00065">
    <property type="entry name" value="GAF"/>
    <property type="match status" value="1"/>
</dbReference>
<keyword evidence="5" id="KW-0597">Phosphoprotein</keyword>
<dbReference type="InterPro" id="IPR004358">
    <property type="entry name" value="Sig_transdc_His_kin-like_C"/>
</dbReference>
<feature type="domain" description="Response regulatory" evidence="18">
    <location>
        <begin position="612"/>
        <end position="733"/>
    </location>
</feature>
<dbReference type="InterPro" id="IPR016132">
    <property type="entry name" value="Phyto_chromo_attachment"/>
</dbReference>
<dbReference type="Gene3D" id="3.30.450.40">
    <property type="match status" value="1"/>
</dbReference>
<evidence type="ECO:0000256" key="9">
    <source>
        <dbReference type="ARBA" id="ARBA00022777"/>
    </source>
</evidence>
<evidence type="ECO:0000256" key="14">
    <source>
        <dbReference type="ARBA" id="ARBA00074306"/>
    </source>
</evidence>
<protein>
    <recommendedName>
        <fullName evidence="14">Circadian input-output histidine kinase CikA</fullName>
        <ecNumber evidence="4">2.7.13.3</ecNumber>
    </recommendedName>
</protein>
<dbReference type="GO" id="GO:0005524">
    <property type="term" value="F:ATP binding"/>
    <property type="evidence" value="ECO:0007669"/>
    <property type="project" value="UniProtKB-KW"/>
</dbReference>
<evidence type="ECO:0000256" key="15">
    <source>
        <dbReference type="PROSITE-ProRule" id="PRU00169"/>
    </source>
</evidence>
<dbReference type="SMART" id="SM00387">
    <property type="entry name" value="HATPase_c"/>
    <property type="match status" value="1"/>
</dbReference>
<evidence type="ECO:0000256" key="11">
    <source>
        <dbReference type="ARBA" id="ARBA00022989"/>
    </source>
</evidence>
<comment type="catalytic activity">
    <reaction evidence="1">
        <text>ATP + protein L-histidine = ADP + protein N-phospho-L-histidine.</text>
        <dbReference type="EC" id="2.7.13.3"/>
    </reaction>
</comment>
<dbReference type="Pfam" id="PF01590">
    <property type="entry name" value="GAF"/>
    <property type="match status" value="1"/>
</dbReference>
<dbReference type="Pfam" id="PF00512">
    <property type="entry name" value="HisKA"/>
    <property type="match status" value="1"/>
</dbReference>
<evidence type="ECO:0000256" key="10">
    <source>
        <dbReference type="ARBA" id="ARBA00022840"/>
    </source>
</evidence>
<evidence type="ECO:0000313" key="19">
    <source>
        <dbReference type="EMBL" id="MBW4468531.1"/>
    </source>
</evidence>
<sequence>MQISDSGSFEQVLSPEAFDSLEVVLRQMAQELSAELRSECSAISPARLMLLRSPCFSALLWGEPDAASNYQTRLYFDPASIRAAVLAWSNRFSSASGLDQTLLKLSEHLAENPNDSQLQSQLLLRLAAALSMTSALRQSALQQQLAQEQLLNQVTTQIRQSLELSTILKTAVEQVRHLLQVDRLVIYQLDAPLTLTRLAQPTAPSGFSAELRTQYGSLIYEARASETIPSVMQLSDAHCFTQELRHQSWQTLEIADAIEDVEQRYGDLPCLLEFLRRAQVRAKLIAPIRLRGLWGLLIAHDCQQARRWQADERRFLQQTAENLAIAIAQAQLYGELQHQKQTLEARVAERTQALQDAMLAAQAANQAKSDFLATVSHELLTPLTCIIGMSATLQRWSDGLTHQQRQFLQTIHRSGEHLLTLINDILDLSQVESGRMRLNLRSFSLTGLAGQTLKSFKAQAEIQGVALDLDLQDWQEQPCEADPRRVRQILVNLLSNAIKFTPAGGSVTLRLVSQPNSVVLQVKDTGIGIPEAQHPLLFQKFHQLDSSYQREYQGTGLGLALTRHLVELHAGTIELESSAGAGSTFTVRLPKTTQLNSSGNAPSVSLLLKQRRVVLIEPNESSADLICELLLAADCQVIWILEGLAAIKRLELLQPAAVLLNSQLPDIDGLRLVQSLRQNPSTQALKILVLLPELLSLPELEAAESNWHQAGADAVTVHPLQAEIQPEALVQMVRKLVD</sequence>
<evidence type="ECO:0000256" key="7">
    <source>
        <dbReference type="ARBA" id="ARBA00022692"/>
    </source>
</evidence>
<evidence type="ECO:0000256" key="2">
    <source>
        <dbReference type="ARBA" id="ARBA00004370"/>
    </source>
</evidence>
<dbReference type="InterPro" id="IPR029016">
    <property type="entry name" value="GAF-like_dom_sf"/>
</dbReference>
<name>A0A951PF65_9CYAN</name>
<evidence type="ECO:0000256" key="12">
    <source>
        <dbReference type="ARBA" id="ARBA00023012"/>
    </source>
</evidence>
<feature type="domain" description="Phytochrome chromophore attachment site" evidence="16">
    <location>
        <begin position="163"/>
        <end position="322"/>
    </location>
</feature>
<keyword evidence="11" id="KW-1133">Transmembrane helix</keyword>
<keyword evidence="8" id="KW-0547">Nucleotide-binding</keyword>
<dbReference type="EC" id="2.7.13.3" evidence="4"/>
<dbReference type="SMART" id="SM00388">
    <property type="entry name" value="HisKA"/>
    <property type="match status" value="1"/>
</dbReference>
<dbReference type="GO" id="GO:0000155">
    <property type="term" value="F:phosphorelay sensor kinase activity"/>
    <property type="evidence" value="ECO:0007669"/>
    <property type="project" value="InterPro"/>
</dbReference>
<comment type="similarity">
    <text evidence="3">In the N-terminal section; belongs to the phytochrome family.</text>
</comment>
<dbReference type="CDD" id="cd00082">
    <property type="entry name" value="HisKA"/>
    <property type="match status" value="1"/>
</dbReference>
<keyword evidence="9" id="KW-0418">Kinase</keyword>
<dbReference type="FunFam" id="1.10.287.130:FF:000004">
    <property type="entry name" value="Ethylene receptor 1"/>
    <property type="match status" value="1"/>
</dbReference>
<dbReference type="InterPro" id="IPR003661">
    <property type="entry name" value="HisK_dim/P_dom"/>
</dbReference>
<dbReference type="InterPro" id="IPR011006">
    <property type="entry name" value="CheY-like_superfamily"/>
</dbReference>
<evidence type="ECO:0000256" key="5">
    <source>
        <dbReference type="ARBA" id="ARBA00022553"/>
    </source>
</evidence>
<dbReference type="PROSITE" id="PS50110">
    <property type="entry name" value="RESPONSE_REGULATORY"/>
    <property type="match status" value="1"/>
</dbReference>
<dbReference type="EMBL" id="JAHHHV010000090">
    <property type="protein sequence ID" value="MBW4468531.1"/>
    <property type="molecule type" value="Genomic_DNA"/>
</dbReference>
<evidence type="ECO:0000256" key="13">
    <source>
        <dbReference type="ARBA" id="ARBA00023136"/>
    </source>
</evidence>
<gene>
    <name evidence="19" type="ORF">KME07_24155</name>
</gene>
<keyword evidence="7" id="KW-0812">Transmembrane</keyword>
<keyword evidence="6" id="KW-0808">Transferase</keyword>
<dbReference type="PANTHER" id="PTHR43047:SF63">
    <property type="entry name" value="HISTIDINE KINASE"/>
    <property type="match status" value="1"/>
</dbReference>
<dbReference type="Gene3D" id="3.40.50.2300">
    <property type="match status" value="1"/>
</dbReference>
<comment type="subcellular location">
    <subcellularLocation>
        <location evidence="2">Membrane</location>
    </subcellularLocation>
</comment>
<reference evidence="19" key="2">
    <citation type="journal article" date="2022" name="Microbiol. Resour. Announc.">
        <title>Metagenome Sequencing to Explore Phylogenomics of Terrestrial Cyanobacteria.</title>
        <authorList>
            <person name="Ward R.D."/>
            <person name="Stajich J.E."/>
            <person name="Johansen J.R."/>
            <person name="Huntemann M."/>
            <person name="Clum A."/>
            <person name="Foster B."/>
            <person name="Foster B."/>
            <person name="Roux S."/>
            <person name="Palaniappan K."/>
            <person name="Varghese N."/>
            <person name="Mukherjee S."/>
            <person name="Reddy T.B.K."/>
            <person name="Daum C."/>
            <person name="Copeland A."/>
            <person name="Chen I.A."/>
            <person name="Ivanova N.N."/>
            <person name="Kyrpides N.C."/>
            <person name="Shapiro N."/>
            <person name="Eloe-Fadrosh E.A."/>
            <person name="Pietrasiak N."/>
        </authorList>
    </citation>
    <scope>NUCLEOTIDE SEQUENCE</scope>
    <source>
        <strain evidence="19">GSE-TBD4-15B</strain>
    </source>
</reference>
<proteinExistence type="inferred from homology"/>
<dbReference type="CDD" id="cd16922">
    <property type="entry name" value="HATPase_EvgS-ArcB-TorS-like"/>
    <property type="match status" value="1"/>
</dbReference>
<keyword evidence="12" id="KW-0902">Two-component regulatory system</keyword>
<evidence type="ECO:0000256" key="6">
    <source>
        <dbReference type="ARBA" id="ARBA00022679"/>
    </source>
</evidence>
<evidence type="ECO:0000256" key="3">
    <source>
        <dbReference type="ARBA" id="ARBA00006402"/>
    </source>
</evidence>
<dbReference type="SUPFAM" id="SSF52172">
    <property type="entry name" value="CheY-like"/>
    <property type="match status" value="1"/>
</dbReference>
<dbReference type="GO" id="GO:0009927">
    <property type="term" value="F:histidine phosphotransfer kinase activity"/>
    <property type="evidence" value="ECO:0007669"/>
    <property type="project" value="TreeGrafter"/>
</dbReference>
<accession>A0A951PF65</accession>
<dbReference type="Pfam" id="PF02518">
    <property type="entry name" value="HATPase_c"/>
    <property type="match status" value="1"/>
</dbReference>
<dbReference type="PROSITE" id="PS50046">
    <property type="entry name" value="PHYTOCHROME_2"/>
    <property type="match status" value="1"/>
</dbReference>
<dbReference type="PROSITE" id="PS50109">
    <property type="entry name" value="HIS_KIN"/>
    <property type="match status" value="1"/>
</dbReference>
<dbReference type="InterPro" id="IPR001789">
    <property type="entry name" value="Sig_transdc_resp-reg_receiver"/>
</dbReference>
<evidence type="ECO:0000256" key="8">
    <source>
        <dbReference type="ARBA" id="ARBA00022741"/>
    </source>
</evidence>
<evidence type="ECO:0000259" key="18">
    <source>
        <dbReference type="PROSITE" id="PS50110"/>
    </source>
</evidence>
<dbReference type="InterPro" id="IPR005467">
    <property type="entry name" value="His_kinase_dom"/>
</dbReference>
<dbReference type="InterPro" id="IPR003018">
    <property type="entry name" value="GAF"/>
</dbReference>
<evidence type="ECO:0000256" key="4">
    <source>
        <dbReference type="ARBA" id="ARBA00012438"/>
    </source>
</evidence>
<keyword evidence="13" id="KW-0472">Membrane</keyword>
<dbReference type="InterPro" id="IPR003594">
    <property type="entry name" value="HATPase_dom"/>
</dbReference>
<reference evidence="19" key="1">
    <citation type="submission" date="2021-05" db="EMBL/GenBank/DDBJ databases">
        <authorList>
            <person name="Pietrasiak N."/>
            <person name="Ward R."/>
            <person name="Stajich J.E."/>
            <person name="Kurbessoian T."/>
        </authorList>
    </citation>
    <scope>NUCLEOTIDE SEQUENCE</scope>
    <source>
        <strain evidence="19">GSE-TBD4-15B</strain>
    </source>
</reference>
<dbReference type="FunFam" id="3.30.565.10:FF:000010">
    <property type="entry name" value="Sensor histidine kinase RcsC"/>
    <property type="match status" value="1"/>
</dbReference>
<evidence type="ECO:0000313" key="20">
    <source>
        <dbReference type="Proteomes" id="UP000707356"/>
    </source>
</evidence>
<evidence type="ECO:0000259" key="16">
    <source>
        <dbReference type="PROSITE" id="PS50046"/>
    </source>
</evidence>
<dbReference type="Gene3D" id="1.10.287.130">
    <property type="match status" value="1"/>
</dbReference>
<comment type="caution">
    <text evidence="19">The sequence shown here is derived from an EMBL/GenBank/DDBJ whole genome shotgun (WGS) entry which is preliminary data.</text>
</comment>
<feature type="domain" description="Histidine kinase" evidence="17">
    <location>
        <begin position="374"/>
        <end position="593"/>
    </location>
</feature>
<organism evidence="19 20">
    <name type="scientific">Pegethrix bostrychoides GSE-TBD4-15B</name>
    <dbReference type="NCBI Taxonomy" id="2839662"/>
    <lineage>
        <taxon>Bacteria</taxon>
        <taxon>Bacillati</taxon>
        <taxon>Cyanobacteriota</taxon>
        <taxon>Cyanophyceae</taxon>
        <taxon>Oculatellales</taxon>
        <taxon>Oculatellaceae</taxon>
        <taxon>Pegethrix</taxon>
    </lineage>
</organism>
<evidence type="ECO:0000259" key="17">
    <source>
        <dbReference type="PROSITE" id="PS50109"/>
    </source>
</evidence>
<dbReference type="Proteomes" id="UP000707356">
    <property type="component" value="Unassembled WGS sequence"/>
</dbReference>
<keyword evidence="10" id="KW-0067">ATP-binding</keyword>
<dbReference type="AlphaFoldDB" id="A0A951PF65"/>
<dbReference type="SMART" id="SM00448">
    <property type="entry name" value="REC"/>
    <property type="match status" value="1"/>
</dbReference>
<dbReference type="PRINTS" id="PR00344">
    <property type="entry name" value="BCTRLSENSOR"/>
</dbReference>
<dbReference type="GO" id="GO:0005886">
    <property type="term" value="C:plasma membrane"/>
    <property type="evidence" value="ECO:0007669"/>
    <property type="project" value="TreeGrafter"/>
</dbReference>
<dbReference type="InterPro" id="IPR036097">
    <property type="entry name" value="HisK_dim/P_sf"/>
</dbReference>
<dbReference type="InterPro" id="IPR036890">
    <property type="entry name" value="HATPase_C_sf"/>
</dbReference>
<comment type="caution">
    <text evidence="15">Lacks conserved residue(s) required for the propagation of feature annotation.</text>
</comment>
<dbReference type="Gene3D" id="3.30.565.10">
    <property type="entry name" value="Histidine kinase-like ATPase, C-terminal domain"/>
    <property type="match status" value="1"/>
</dbReference>